<dbReference type="Gene3D" id="3.40.1620.60">
    <property type="match status" value="1"/>
</dbReference>
<feature type="binding site" evidence="10">
    <location>
        <position position="467"/>
    </location>
    <ligand>
        <name>Zn(2+)</name>
        <dbReference type="ChEBI" id="CHEBI:29105"/>
        <note>catalytic</note>
    </ligand>
</feature>
<keyword evidence="3" id="KW-0645">Protease</keyword>
<feature type="active site" evidence="10">
    <location>
        <position position="464"/>
    </location>
</feature>
<dbReference type="Pfam" id="PF17771">
    <property type="entry name" value="ADAMTS_CR_2"/>
    <property type="match status" value="1"/>
</dbReference>
<dbReference type="GO" id="GO:0006508">
    <property type="term" value="P:proteolysis"/>
    <property type="evidence" value="ECO:0007669"/>
    <property type="project" value="UniProtKB-KW"/>
</dbReference>
<dbReference type="Pfam" id="PF13688">
    <property type="entry name" value="Reprolysin_5"/>
    <property type="match status" value="1"/>
</dbReference>
<feature type="region of interest" description="Disordered" evidence="11">
    <location>
        <begin position="204"/>
        <end position="228"/>
    </location>
</feature>
<evidence type="ECO:0000256" key="1">
    <source>
        <dbReference type="ARBA" id="ARBA00004613"/>
    </source>
</evidence>
<gene>
    <name evidence="14" type="ORF">Pcinc_039637</name>
</gene>
<dbReference type="InterPro" id="IPR036383">
    <property type="entry name" value="TSP1_rpt_sf"/>
</dbReference>
<dbReference type="Gene3D" id="2.20.100.10">
    <property type="entry name" value="Thrombospondin type-1 (TSP1) repeat"/>
    <property type="match status" value="1"/>
</dbReference>
<comment type="subcellular location">
    <subcellularLocation>
        <location evidence="1">Secreted</location>
    </subcellularLocation>
</comment>
<evidence type="ECO:0000256" key="4">
    <source>
        <dbReference type="ARBA" id="ARBA00022723"/>
    </source>
</evidence>
<feature type="chain" id="PRO_5042167659" description="Peptidase M12B domain-containing protein" evidence="12">
    <location>
        <begin position="22"/>
        <end position="1343"/>
    </location>
</feature>
<sequence length="1343" mass="148227">MAGALVVSVALLSLLDAQVQAIAVDTQTTLKQILLEQLTPNEKHYYFGDSDSPNFYLVRPCLTLLPSPPHPQGHAKLLITSEELNVDAVVVASGDLVGPHLTTGIYVDGELLPFQPELCHFRSSNATHVVTVNNCDGQGLLNGIIMTPKYLVTLHPVPDHLIHHIQHHSPCSCPPLCESSYGLHILHIALKDDLPAQNRRKRSFHERNYNEENDDEKPRTCATGPEHDVREFDEIKNQYRHPKALKFRNLAEITKEAKFNLAQARNQEQLREHGSDEADVGKESPVSLDEKTTEPDSHNHTVEAQPVVAVLRKIIELAVFSDEHLYSNFPQRVDSQDKSKLVNYLLTMVNAVQGIYHQEELGGFVLDLQIVRLDILTSNGPSSSGGDIGAYLSSFCSWQQRINPSQGAEGHWDHAFMLSGLDLHSSGNPSVIGLAWVGGMCRAKLSCTMNEGRSFMSVFVVAHEMGHNLGMNHDGQGDARPCSSTKYIMSPSVGPGKTTWSSCSAQVIHSFLRKSSCLDNGSGAAIILNGRTGAAIDKASAQEQRGGRNMMSRKLSTGKRTGIREVELENLLRKTPGYQFPLPKQCQTMYGRDYYPALTKFDLCNYLYCTNGVVTRPAHPALEGSFCGKHRICIAGKCRPEEDLASLLLYNLPTTDSIQVTPETSVMPATFKPSTMASTDPSTTFIEVTTDNNENPDDSSNKPPTLSGLEPDDCSCTLDSSSSSDVLANVPREICPFVAPVYHHLFGCSAECSHYDLHLDLNSGNLTWVLSESSALEEAIDSCFIGSYTVVSDFNSKRTDAISSDIQDHVINTLAVSDDIRAPLKDPVACQGIPQFLHPALHCPKSDSISQDNCPPAKIILKTLEHNLTYTLESSSGSIADEITLKGQYYTLSRSRNLNFNRNLDSHIVSAPLTGGTNEESHFGYIKCDLEASFPDVLRDIPKEVCPFLAPSLHKLFNCSMNSECEQFVAIVDQEDHNVKEIPVPISNVQQQVQHCPHCQQQQLNVSTLTSTISAIIEVFKVIIAESDFLCKLLPFDWTPLVFGCNALGVIENPSKNECPPVSVIIHSSHTTFTYTSDMQNNSQPTINWQGNTFSLESINVGKSPADVLQDKYGIDITSHMLRRKISEETVGMQYTNKKKSYRGNKMAEQPLEWKRPLTMIPGHIPDSTSEPLQEYMGQNDVFLPLNAPEAMPRTKVGPCSVTCGEGTRSVQLECIDVKTEEVLNDNACQGYTITKQELEPCRMPSCRYPRWKVSNWGSCSESCGIGVQYRSVQCVMEINRDSESGEIRSDGFNSDLAVDPSLVVDDDQCKEEMPANVQGCQGPCTPDDYTAAEIEISKDFDY</sequence>
<evidence type="ECO:0000256" key="8">
    <source>
        <dbReference type="ARBA" id="ARBA00023157"/>
    </source>
</evidence>
<evidence type="ECO:0000259" key="13">
    <source>
        <dbReference type="PROSITE" id="PS50215"/>
    </source>
</evidence>
<dbReference type="Pfam" id="PF19030">
    <property type="entry name" value="TSP1_ADAMTS"/>
    <property type="match status" value="1"/>
</dbReference>
<dbReference type="GO" id="GO:0030198">
    <property type="term" value="P:extracellular matrix organization"/>
    <property type="evidence" value="ECO:0007669"/>
    <property type="project" value="TreeGrafter"/>
</dbReference>
<keyword evidence="7" id="KW-0482">Metalloprotease</keyword>
<accession>A0AAE1BS25</accession>
<dbReference type="SUPFAM" id="SSF82895">
    <property type="entry name" value="TSP-1 type 1 repeat"/>
    <property type="match status" value="2"/>
</dbReference>
<evidence type="ECO:0000256" key="5">
    <source>
        <dbReference type="ARBA" id="ARBA00022801"/>
    </source>
</evidence>
<dbReference type="PROSITE" id="PS50215">
    <property type="entry name" value="ADAM_MEPRO"/>
    <property type="match status" value="1"/>
</dbReference>
<evidence type="ECO:0000256" key="7">
    <source>
        <dbReference type="ARBA" id="ARBA00023049"/>
    </source>
</evidence>
<dbReference type="PANTHER" id="PTHR13723:SF200">
    <property type="entry name" value="ADAM METALLOPEPTIDASE WITH THROMBOSPONDIN TYPE 1 MOTIF B, ISOFORM B"/>
    <property type="match status" value="1"/>
</dbReference>
<feature type="binding site" evidence="10">
    <location>
        <position position="473"/>
    </location>
    <ligand>
        <name>Zn(2+)</name>
        <dbReference type="ChEBI" id="CHEBI:29105"/>
        <note>catalytic</note>
    </ligand>
</feature>
<feature type="region of interest" description="Disordered" evidence="11">
    <location>
        <begin position="268"/>
        <end position="301"/>
    </location>
</feature>
<dbReference type="Proteomes" id="UP001286313">
    <property type="component" value="Unassembled WGS sequence"/>
</dbReference>
<feature type="region of interest" description="Disordered" evidence="11">
    <location>
        <begin position="686"/>
        <end position="707"/>
    </location>
</feature>
<keyword evidence="6 10" id="KW-0862">Zinc</keyword>
<dbReference type="Gene3D" id="3.40.390.10">
    <property type="entry name" value="Collagenase (Catalytic Domain)"/>
    <property type="match status" value="1"/>
</dbReference>
<dbReference type="InterPro" id="IPR041645">
    <property type="entry name" value="ADAMTS_CR_2"/>
</dbReference>
<evidence type="ECO:0000313" key="15">
    <source>
        <dbReference type="Proteomes" id="UP001286313"/>
    </source>
</evidence>
<keyword evidence="4 10" id="KW-0479">Metal-binding</keyword>
<evidence type="ECO:0000256" key="11">
    <source>
        <dbReference type="SAM" id="MobiDB-lite"/>
    </source>
</evidence>
<dbReference type="InterPro" id="IPR001590">
    <property type="entry name" value="Peptidase_M12B"/>
</dbReference>
<keyword evidence="2" id="KW-0964">Secreted</keyword>
<dbReference type="SMART" id="SM00209">
    <property type="entry name" value="TSP1"/>
    <property type="match status" value="2"/>
</dbReference>
<name>A0AAE1BS25_PETCI</name>
<dbReference type="InterPro" id="IPR000884">
    <property type="entry name" value="TSP1_rpt"/>
</dbReference>
<feature type="binding site" evidence="10">
    <location>
        <position position="463"/>
    </location>
    <ligand>
        <name>Zn(2+)</name>
        <dbReference type="ChEBI" id="CHEBI:29105"/>
        <note>catalytic</note>
    </ligand>
</feature>
<comment type="caution">
    <text evidence="14">The sequence shown here is derived from an EMBL/GenBank/DDBJ whole genome shotgun (WGS) entry which is preliminary data.</text>
</comment>
<dbReference type="PROSITE" id="PS50092">
    <property type="entry name" value="TSP1"/>
    <property type="match status" value="1"/>
</dbReference>
<evidence type="ECO:0000256" key="3">
    <source>
        <dbReference type="ARBA" id="ARBA00022670"/>
    </source>
</evidence>
<keyword evidence="9" id="KW-0325">Glycoprotein</keyword>
<keyword evidence="15" id="KW-1185">Reference proteome</keyword>
<dbReference type="EMBL" id="JAWQEG010006804">
    <property type="protein sequence ID" value="KAK3853840.1"/>
    <property type="molecule type" value="Genomic_DNA"/>
</dbReference>
<reference evidence="14" key="1">
    <citation type="submission" date="2023-10" db="EMBL/GenBank/DDBJ databases">
        <title>Genome assemblies of two species of porcelain crab, Petrolisthes cinctipes and Petrolisthes manimaculis (Anomura: Porcellanidae).</title>
        <authorList>
            <person name="Angst P."/>
        </authorList>
    </citation>
    <scope>NUCLEOTIDE SEQUENCE</scope>
    <source>
        <strain evidence="14">PB745_01</strain>
        <tissue evidence="14">Gill</tissue>
    </source>
</reference>
<feature type="domain" description="Peptidase M12B" evidence="13">
    <location>
        <begin position="313"/>
        <end position="514"/>
    </location>
</feature>
<organism evidence="14 15">
    <name type="scientific">Petrolisthes cinctipes</name>
    <name type="common">Flat porcelain crab</name>
    <dbReference type="NCBI Taxonomy" id="88211"/>
    <lineage>
        <taxon>Eukaryota</taxon>
        <taxon>Metazoa</taxon>
        <taxon>Ecdysozoa</taxon>
        <taxon>Arthropoda</taxon>
        <taxon>Crustacea</taxon>
        <taxon>Multicrustacea</taxon>
        <taxon>Malacostraca</taxon>
        <taxon>Eumalacostraca</taxon>
        <taxon>Eucarida</taxon>
        <taxon>Decapoda</taxon>
        <taxon>Pleocyemata</taxon>
        <taxon>Anomura</taxon>
        <taxon>Galatheoidea</taxon>
        <taxon>Porcellanidae</taxon>
        <taxon>Petrolisthes</taxon>
    </lineage>
</organism>
<comment type="caution">
    <text evidence="10">Lacks conserved residue(s) required for the propagation of feature annotation.</text>
</comment>
<feature type="signal peptide" evidence="12">
    <location>
        <begin position="1"/>
        <end position="21"/>
    </location>
</feature>
<keyword evidence="8" id="KW-1015">Disulfide bond</keyword>
<dbReference type="PANTHER" id="PTHR13723">
    <property type="entry name" value="ADAMTS A DISINTEGRIN AND METALLOPROTEASE WITH THROMBOSPONDIN MOTIFS PROTEASE"/>
    <property type="match status" value="1"/>
</dbReference>
<dbReference type="GO" id="GO:0031012">
    <property type="term" value="C:extracellular matrix"/>
    <property type="evidence" value="ECO:0007669"/>
    <property type="project" value="TreeGrafter"/>
</dbReference>
<keyword evidence="12" id="KW-0732">Signal</keyword>
<evidence type="ECO:0000313" key="14">
    <source>
        <dbReference type="EMBL" id="KAK3853840.1"/>
    </source>
</evidence>
<evidence type="ECO:0000256" key="12">
    <source>
        <dbReference type="SAM" id="SignalP"/>
    </source>
</evidence>
<dbReference type="SUPFAM" id="SSF55486">
    <property type="entry name" value="Metalloproteases ('zincins'), catalytic domain"/>
    <property type="match status" value="1"/>
</dbReference>
<dbReference type="GO" id="GO:0004222">
    <property type="term" value="F:metalloendopeptidase activity"/>
    <property type="evidence" value="ECO:0007669"/>
    <property type="project" value="InterPro"/>
</dbReference>
<dbReference type="InterPro" id="IPR024079">
    <property type="entry name" value="MetalloPept_cat_dom_sf"/>
</dbReference>
<evidence type="ECO:0000256" key="9">
    <source>
        <dbReference type="ARBA" id="ARBA00023180"/>
    </source>
</evidence>
<evidence type="ECO:0000256" key="6">
    <source>
        <dbReference type="ARBA" id="ARBA00022833"/>
    </source>
</evidence>
<evidence type="ECO:0000256" key="2">
    <source>
        <dbReference type="ARBA" id="ARBA00022525"/>
    </source>
</evidence>
<evidence type="ECO:0000256" key="10">
    <source>
        <dbReference type="PROSITE-ProRule" id="PRU00276"/>
    </source>
</evidence>
<protein>
    <recommendedName>
        <fullName evidence="13">Peptidase M12B domain-containing protein</fullName>
    </recommendedName>
</protein>
<dbReference type="InterPro" id="IPR050439">
    <property type="entry name" value="ADAMTS_ADAMTS-like"/>
</dbReference>
<dbReference type="GO" id="GO:0046872">
    <property type="term" value="F:metal ion binding"/>
    <property type="evidence" value="ECO:0007669"/>
    <property type="project" value="UniProtKB-KW"/>
</dbReference>
<dbReference type="GO" id="GO:0005576">
    <property type="term" value="C:extracellular region"/>
    <property type="evidence" value="ECO:0007669"/>
    <property type="project" value="UniProtKB-SubCell"/>
</dbReference>
<proteinExistence type="predicted"/>
<keyword evidence="5" id="KW-0378">Hydrolase</keyword>